<dbReference type="PRINTS" id="PR00756">
    <property type="entry name" value="ALADIPTASE"/>
</dbReference>
<dbReference type="GO" id="GO:0004177">
    <property type="term" value="F:aminopeptidase activity"/>
    <property type="evidence" value="ECO:0007669"/>
    <property type="project" value="UniProtKB-KW"/>
</dbReference>
<evidence type="ECO:0000256" key="1">
    <source>
        <dbReference type="ARBA" id="ARBA00000098"/>
    </source>
</evidence>
<evidence type="ECO:0000256" key="2">
    <source>
        <dbReference type="ARBA" id="ARBA00001947"/>
    </source>
</evidence>
<dbReference type="Gene3D" id="2.60.40.1730">
    <property type="entry name" value="tricorn interacting facor f3 domain"/>
    <property type="match status" value="1"/>
</dbReference>
<keyword evidence="17" id="KW-1185">Reference proteome</keyword>
<keyword evidence="16" id="KW-0031">Aminopeptidase</keyword>
<dbReference type="InterPro" id="IPR001930">
    <property type="entry name" value="Peptidase_M1"/>
</dbReference>
<dbReference type="PANTHER" id="PTHR11533">
    <property type="entry name" value="PROTEASE M1 ZINC METALLOPROTEASE"/>
    <property type="match status" value="1"/>
</dbReference>
<dbReference type="SUPFAM" id="SSF63737">
    <property type="entry name" value="Leukotriene A4 hydrolase N-terminal domain"/>
    <property type="match status" value="1"/>
</dbReference>
<comment type="similarity">
    <text evidence="3">Belongs to the peptidase M1 family.</text>
</comment>
<evidence type="ECO:0000256" key="4">
    <source>
        <dbReference type="ARBA" id="ARBA00012564"/>
    </source>
</evidence>
<feature type="region of interest" description="Disordered" evidence="13">
    <location>
        <begin position="482"/>
        <end position="508"/>
    </location>
</feature>
<organism evidence="16 17">
    <name type="scientific">Streptomyces lancefieldiae</name>
    <dbReference type="NCBI Taxonomy" id="3075520"/>
    <lineage>
        <taxon>Bacteria</taxon>
        <taxon>Bacillati</taxon>
        <taxon>Actinomycetota</taxon>
        <taxon>Actinomycetes</taxon>
        <taxon>Kitasatosporales</taxon>
        <taxon>Streptomycetaceae</taxon>
        <taxon>Streptomyces</taxon>
    </lineage>
</organism>
<evidence type="ECO:0000256" key="8">
    <source>
        <dbReference type="ARBA" id="ARBA00022801"/>
    </source>
</evidence>
<evidence type="ECO:0000256" key="12">
    <source>
        <dbReference type="ARBA" id="ARBA00031533"/>
    </source>
</evidence>
<dbReference type="Gene3D" id="1.10.390.10">
    <property type="entry name" value="Neutral Protease Domain 2"/>
    <property type="match status" value="1"/>
</dbReference>
<evidence type="ECO:0000256" key="6">
    <source>
        <dbReference type="ARBA" id="ARBA00022670"/>
    </source>
</evidence>
<evidence type="ECO:0000256" key="9">
    <source>
        <dbReference type="ARBA" id="ARBA00022833"/>
    </source>
</evidence>
<gene>
    <name evidence="16" type="ORF">RM812_19360</name>
</gene>
<dbReference type="InterPro" id="IPR042097">
    <property type="entry name" value="Aminopeptidase_N-like_N_sf"/>
</dbReference>
<dbReference type="SUPFAM" id="SSF55486">
    <property type="entry name" value="Metalloproteases ('zincins'), catalytic domain"/>
    <property type="match status" value="1"/>
</dbReference>
<dbReference type="InterPro" id="IPR050344">
    <property type="entry name" value="Peptidase_M1_aminopeptidases"/>
</dbReference>
<keyword evidence="9" id="KW-0862">Zinc</keyword>
<feature type="domain" description="Peptidase M1 membrane alanine aminopeptidase" evidence="14">
    <location>
        <begin position="270"/>
        <end position="474"/>
    </location>
</feature>
<evidence type="ECO:0000256" key="7">
    <source>
        <dbReference type="ARBA" id="ARBA00022723"/>
    </source>
</evidence>
<feature type="domain" description="Aminopeptidase N-like N-terminal" evidence="15">
    <location>
        <begin position="169"/>
        <end position="229"/>
    </location>
</feature>
<keyword evidence="8 16" id="KW-0378">Hydrolase</keyword>
<dbReference type="Pfam" id="PF01433">
    <property type="entry name" value="Peptidase_M1"/>
    <property type="match status" value="1"/>
</dbReference>
<reference evidence="16" key="1">
    <citation type="submission" date="2024-05" db="EMBL/GenBank/DDBJ databases">
        <title>30 novel species of actinomycetes from the DSMZ collection.</title>
        <authorList>
            <person name="Nouioui I."/>
        </authorList>
    </citation>
    <scope>NUCLEOTIDE SEQUENCE</scope>
    <source>
        <strain evidence="16">DSM 40712</strain>
    </source>
</reference>
<dbReference type="Proteomes" id="UP001180724">
    <property type="component" value="Unassembled WGS sequence"/>
</dbReference>
<comment type="caution">
    <text evidence="16">The sequence shown here is derived from an EMBL/GenBank/DDBJ whole genome shotgun (WGS) entry which is preliminary data.</text>
</comment>
<dbReference type="EMBL" id="JAVRFH010000018">
    <property type="protein sequence ID" value="MDT0612354.1"/>
    <property type="molecule type" value="Genomic_DNA"/>
</dbReference>
<evidence type="ECO:0000259" key="14">
    <source>
        <dbReference type="Pfam" id="PF01433"/>
    </source>
</evidence>
<keyword evidence="10" id="KW-0482">Metalloprotease</keyword>
<comment type="cofactor">
    <cofactor evidence="2">
        <name>Zn(2+)</name>
        <dbReference type="ChEBI" id="CHEBI:29105"/>
    </cofactor>
</comment>
<dbReference type="RefSeq" id="WP_311574078.1">
    <property type="nucleotide sequence ID" value="NZ_JAVRFH010000018.1"/>
</dbReference>
<evidence type="ECO:0000256" key="5">
    <source>
        <dbReference type="ARBA" id="ARBA00015611"/>
    </source>
</evidence>
<evidence type="ECO:0000256" key="3">
    <source>
        <dbReference type="ARBA" id="ARBA00010136"/>
    </source>
</evidence>
<name>A0ABU3AQ82_9ACTN</name>
<protein>
    <recommendedName>
        <fullName evidence="5">Aminopeptidase N</fullName>
        <ecNumber evidence="4">3.4.11.2</ecNumber>
    </recommendedName>
    <alternativeName>
        <fullName evidence="11">Alanine aminopeptidase</fullName>
    </alternativeName>
    <alternativeName>
        <fullName evidence="12">Lysyl aminopeptidase</fullName>
    </alternativeName>
</protein>
<evidence type="ECO:0000256" key="13">
    <source>
        <dbReference type="SAM" id="MobiDB-lite"/>
    </source>
</evidence>
<evidence type="ECO:0000259" key="15">
    <source>
        <dbReference type="Pfam" id="PF17900"/>
    </source>
</evidence>
<dbReference type="Pfam" id="PF17900">
    <property type="entry name" value="Peptidase_M1_N"/>
    <property type="match status" value="1"/>
</dbReference>
<evidence type="ECO:0000256" key="11">
    <source>
        <dbReference type="ARBA" id="ARBA00029811"/>
    </source>
</evidence>
<sequence length="508" mass="55626">MPHTPHPLPSRPPAPSPRRFRAVALLASALSVGLVAASAPPTPLGVGDRLFPYLGNPGYDVASYDLSFSYSGSNSEPLKAVTTIDARTTADLDRINLDFAHGKVDSVEVDGEPAAFATADEDLVVTPEDALAEGERVRIIVRHSSDPVYPEDRQGGWVRTADGLAMANQADVAHLVFPCNDHPSDKAWFTIRVTAPDGLTVVANGFPTDVDRAGAATTWTYRTGHPMATELAQVSIGRSTVLHRTGPHGLPVRDVVPTKHRAALEPWLKKTPDQITWMENKVGRYPFETYGLLMADATTGFELETQTLSLFEREMFTDSVHPEWYVESIMVHELAHQWFGNSVSPGTWSDLWINEGHATWYEALYAEETADKSLEARMKAAYGASDRWRAAAGPPAAPEPPEPGSRTGIFRSNVYDGAALVLYALRQEIGRPAFERLERAWVDRHRDGTGTTSDFVRLASEISRRDLGDFFQAWLYGEKTPPMPGHPDWKPTAADRVPAAGTGKAHGE</sequence>
<dbReference type="InterPro" id="IPR014782">
    <property type="entry name" value="Peptidase_M1_dom"/>
</dbReference>
<evidence type="ECO:0000313" key="16">
    <source>
        <dbReference type="EMBL" id="MDT0612354.1"/>
    </source>
</evidence>
<keyword evidence="7" id="KW-0479">Metal-binding</keyword>
<proteinExistence type="inferred from homology"/>
<accession>A0ABU3AQ82</accession>
<evidence type="ECO:0000313" key="17">
    <source>
        <dbReference type="Proteomes" id="UP001180724"/>
    </source>
</evidence>
<comment type="catalytic activity">
    <reaction evidence="1">
        <text>Release of an N-terminal amino acid, Xaa-|-Yaa- from a peptide, amide or arylamide. Xaa is preferably Ala, but may be most amino acids including Pro (slow action). When a terminal hydrophobic residue is followed by a prolyl residue, the two may be released as an intact Xaa-Pro dipeptide.</text>
        <dbReference type="EC" id="3.4.11.2"/>
    </reaction>
</comment>
<keyword evidence="6" id="KW-0645">Protease</keyword>
<evidence type="ECO:0000256" key="10">
    <source>
        <dbReference type="ARBA" id="ARBA00023049"/>
    </source>
</evidence>
<dbReference type="CDD" id="cd09603">
    <property type="entry name" value="M1_APN_like"/>
    <property type="match status" value="1"/>
</dbReference>
<dbReference type="InterPro" id="IPR045357">
    <property type="entry name" value="Aminopeptidase_N-like_N"/>
</dbReference>
<dbReference type="EC" id="3.4.11.2" evidence="4"/>
<dbReference type="InterPro" id="IPR027268">
    <property type="entry name" value="Peptidase_M4/M1_CTD_sf"/>
</dbReference>